<dbReference type="RefSeq" id="WP_134769494.1">
    <property type="nucleotide sequence ID" value="NZ_JADVFF010000002.1"/>
</dbReference>
<evidence type="ECO:0000313" key="2">
    <source>
        <dbReference type="EMBL" id="VEB94247.1"/>
    </source>
</evidence>
<proteinExistence type="predicted"/>
<dbReference type="AlphaFoldDB" id="A0A447UU67"/>
<sequence length="89" mass="10152">MGIETLAIIIAGAGFLWTVFRDKSQDVDDINERITVLESKVETHSTEISRLEKGQDELEDSLRSLQDQIHKMDLKIERILTILEKQKGA</sequence>
<evidence type="ECO:0000313" key="3">
    <source>
        <dbReference type="Proteomes" id="UP000270272"/>
    </source>
</evidence>
<accession>A0A447UU67</accession>
<dbReference type="Gene3D" id="1.20.5.170">
    <property type="match status" value="1"/>
</dbReference>
<dbReference type="EMBL" id="LR134204">
    <property type="protein sequence ID" value="VEB94247.1"/>
    <property type="molecule type" value="Genomic_DNA"/>
</dbReference>
<organism evidence="2 3">
    <name type="scientific">Citrobacter koseri</name>
    <name type="common">Citrobacter diversus</name>
    <dbReference type="NCBI Taxonomy" id="545"/>
    <lineage>
        <taxon>Bacteria</taxon>
        <taxon>Pseudomonadati</taxon>
        <taxon>Pseudomonadota</taxon>
        <taxon>Gammaproteobacteria</taxon>
        <taxon>Enterobacterales</taxon>
        <taxon>Enterobacteriaceae</taxon>
        <taxon>Citrobacter</taxon>
    </lineage>
</organism>
<keyword evidence="1" id="KW-0175">Coiled coil</keyword>
<protein>
    <submittedName>
        <fullName evidence="2">Uncharacterized protein</fullName>
    </submittedName>
</protein>
<name>A0A447UU67_CITKO</name>
<feature type="coiled-coil region" evidence="1">
    <location>
        <begin position="27"/>
        <end position="75"/>
    </location>
</feature>
<evidence type="ECO:0000256" key="1">
    <source>
        <dbReference type="SAM" id="Coils"/>
    </source>
</evidence>
<dbReference type="Proteomes" id="UP000270272">
    <property type="component" value="Chromosome"/>
</dbReference>
<gene>
    <name evidence="2" type="ORF">NCTC11075_05163</name>
</gene>
<reference evidence="2 3" key="1">
    <citation type="submission" date="2018-12" db="EMBL/GenBank/DDBJ databases">
        <authorList>
            <consortium name="Pathogen Informatics"/>
        </authorList>
    </citation>
    <scope>NUCLEOTIDE SEQUENCE [LARGE SCALE GENOMIC DNA]</scope>
    <source>
        <strain evidence="2 3">NCTC11075</strain>
    </source>
</reference>